<dbReference type="PANTHER" id="PTHR21261:SF15">
    <property type="entry name" value="BEATEN PATH IIIA, ISOFORM D-RELATED"/>
    <property type="match status" value="1"/>
</dbReference>
<accession>A0A921YVE7</accession>
<dbReference type="InterPro" id="IPR013783">
    <property type="entry name" value="Ig-like_fold"/>
</dbReference>
<sequence length="283" mass="31635">MMCISGYSKMKLLALIALCAITSAHDITQLKVPLYADPRRAAELSCHFQMNDQKLHSVKWYRDMNEIFRYNPSQKPSIRLFNVTGIMVQGGECQTDSCMVRVMPPPIATGAAYTCEVSTEGPKFQIARKSKHMTVVAMPDGDPVIIGAPKVLKPGEQIFLNCTSDYSLPSADINWYIDDELQKPEAWQRTEQSGPQPGGLRRSWRVLRVRVPPNASGAMRVRCEAILSVEPPVVRDANIIITIHSRTQLSKYVSNNAGTKLDVNVVSLVIIWTVKQISRFMSL</sequence>
<dbReference type="Gene3D" id="2.60.40.10">
    <property type="entry name" value="Immunoglobulins"/>
    <property type="match status" value="2"/>
</dbReference>
<dbReference type="Proteomes" id="UP000791440">
    <property type="component" value="Unassembled WGS sequence"/>
</dbReference>
<dbReference type="OrthoDB" id="7375975at2759"/>
<keyword evidence="4" id="KW-1185">Reference proteome</keyword>
<name>A0A921YVE7_MANSE</name>
<proteinExistence type="predicted"/>
<evidence type="ECO:0000313" key="4">
    <source>
        <dbReference type="Proteomes" id="UP000791440"/>
    </source>
</evidence>
<dbReference type="PANTHER" id="PTHR21261">
    <property type="entry name" value="BEAT PROTEIN"/>
    <property type="match status" value="1"/>
</dbReference>
<evidence type="ECO:0000256" key="1">
    <source>
        <dbReference type="SAM" id="SignalP"/>
    </source>
</evidence>
<evidence type="ECO:0000259" key="2">
    <source>
        <dbReference type="PROSITE" id="PS50835"/>
    </source>
</evidence>
<dbReference type="PROSITE" id="PS50835">
    <property type="entry name" value="IG_LIKE"/>
    <property type="match status" value="1"/>
</dbReference>
<comment type="caution">
    <text evidence="3">The sequence shown here is derived from an EMBL/GenBank/DDBJ whole genome shotgun (WGS) entry which is preliminary data.</text>
</comment>
<dbReference type="AlphaFoldDB" id="A0A921YVE7"/>
<keyword evidence="1" id="KW-0732">Signal</keyword>
<feature type="domain" description="Ig-like" evidence="2">
    <location>
        <begin position="143"/>
        <end position="225"/>
    </location>
</feature>
<gene>
    <name evidence="3" type="ORF">O3G_MSEX003840</name>
</gene>
<dbReference type="InterPro" id="IPR007110">
    <property type="entry name" value="Ig-like_dom"/>
</dbReference>
<reference evidence="3" key="2">
    <citation type="submission" date="2020-12" db="EMBL/GenBank/DDBJ databases">
        <authorList>
            <person name="Kanost M."/>
        </authorList>
    </citation>
    <scope>NUCLEOTIDE SEQUENCE</scope>
</reference>
<feature type="signal peptide" evidence="1">
    <location>
        <begin position="1"/>
        <end position="24"/>
    </location>
</feature>
<feature type="chain" id="PRO_5037289019" description="Ig-like domain-containing protein" evidence="1">
    <location>
        <begin position="25"/>
        <end position="283"/>
    </location>
</feature>
<protein>
    <recommendedName>
        <fullName evidence="2">Ig-like domain-containing protein</fullName>
    </recommendedName>
</protein>
<dbReference type="EMBL" id="JH668319">
    <property type="protein sequence ID" value="KAG6445367.1"/>
    <property type="molecule type" value="Genomic_DNA"/>
</dbReference>
<reference evidence="3" key="1">
    <citation type="journal article" date="2016" name="Insect Biochem. Mol. Biol.">
        <title>Multifaceted biological insights from a draft genome sequence of the tobacco hornworm moth, Manduca sexta.</title>
        <authorList>
            <person name="Kanost M.R."/>
            <person name="Arrese E.L."/>
            <person name="Cao X."/>
            <person name="Chen Y.R."/>
            <person name="Chellapilla S."/>
            <person name="Goldsmith M.R."/>
            <person name="Grosse-Wilde E."/>
            <person name="Heckel D.G."/>
            <person name="Herndon N."/>
            <person name="Jiang H."/>
            <person name="Papanicolaou A."/>
            <person name="Qu J."/>
            <person name="Soulages J.L."/>
            <person name="Vogel H."/>
            <person name="Walters J."/>
            <person name="Waterhouse R.M."/>
            <person name="Ahn S.J."/>
            <person name="Almeida F.C."/>
            <person name="An C."/>
            <person name="Aqrawi P."/>
            <person name="Bretschneider A."/>
            <person name="Bryant W.B."/>
            <person name="Bucks S."/>
            <person name="Chao H."/>
            <person name="Chevignon G."/>
            <person name="Christen J.M."/>
            <person name="Clarke D.F."/>
            <person name="Dittmer N.T."/>
            <person name="Ferguson L.C.F."/>
            <person name="Garavelou S."/>
            <person name="Gordon K.H.J."/>
            <person name="Gunaratna R.T."/>
            <person name="Han Y."/>
            <person name="Hauser F."/>
            <person name="He Y."/>
            <person name="Heidel-Fischer H."/>
            <person name="Hirsh A."/>
            <person name="Hu Y."/>
            <person name="Jiang H."/>
            <person name="Kalra D."/>
            <person name="Klinner C."/>
            <person name="Konig C."/>
            <person name="Kovar C."/>
            <person name="Kroll A.R."/>
            <person name="Kuwar S.S."/>
            <person name="Lee S.L."/>
            <person name="Lehman R."/>
            <person name="Li K."/>
            <person name="Li Z."/>
            <person name="Liang H."/>
            <person name="Lovelace S."/>
            <person name="Lu Z."/>
            <person name="Mansfield J.H."/>
            <person name="McCulloch K.J."/>
            <person name="Mathew T."/>
            <person name="Morton B."/>
            <person name="Muzny D.M."/>
            <person name="Neunemann D."/>
            <person name="Ongeri F."/>
            <person name="Pauchet Y."/>
            <person name="Pu L.L."/>
            <person name="Pyrousis I."/>
            <person name="Rao X.J."/>
            <person name="Redding A."/>
            <person name="Roesel C."/>
            <person name="Sanchez-Gracia A."/>
            <person name="Schaack S."/>
            <person name="Shukla A."/>
            <person name="Tetreau G."/>
            <person name="Wang Y."/>
            <person name="Xiong G.H."/>
            <person name="Traut W."/>
            <person name="Walsh T.K."/>
            <person name="Worley K.C."/>
            <person name="Wu D."/>
            <person name="Wu W."/>
            <person name="Wu Y.Q."/>
            <person name="Zhang X."/>
            <person name="Zou Z."/>
            <person name="Zucker H."/>
            <person name="Briscoe A.D."/>
            <person name="Burmester T."/>
            <person name="Clem R.J."/>
            <person name="Feyereisen R."/>
            <person name="Grimmelikhuijzen C.J.P."/>
            <person name="Hamodrakas S.J."/>
            <person name="Hansson B.S."/>
            <person name="Huguet E."/>
            <person name="Jermiin L.S."/>
            <person name="Lan Q."/>
            <person name="Lehman H.K."/>
            <person name="Lorenzen M."/>
            <person name="Merzendorfer H."/>
            <person name="Michalopoulos I."/>
            <person name="Morton D.B."/>
            <person name="Muthukrishnan S."/>
            <person name="Oakeshott J.G."/>
            <person name="Palmer W."/>
            <person name="Park Y."/>
            <person name="Passarelli A.L."/>
            <person name="Rozas J."/>
            <person name="Schwartz L.M."/>
            <person name="Smith W."/>
            <person name="Southgate A."/>
            <person name="Vilcinskas A."/>
            <person name="Vogt R."/>
            <person name="Wang P."/>
            <person name="Werren J."/>
            <person name="Yu X.Q."/>
            <person name="Zhou J.J."/>
            <person name="Brown S.J."/>
            <person name="Scherer S.E."/>
            <person name="Richards S."/>
            <person name="Blissard G.W."/>
        </authorList>
    </citation>
    <scope>NUCLEOTIDE SEQUENCE</scope>
</reference>
<organism evidence="3 4">
    <name type="scientific">Manduca sexta</name>
    <name type="common">Tobacco hawkmoth</name>
    <name type="synonym">Tobacco hornworm</name>
    <dbReference type="NCBI Taxonomy" id="7130"/>
    <lineage>
        <taxon>Eukaryota</taxon>
        <taxon>Metazoa</taxon>
        <taxon>Ecdysozoa</taxon>
        <taxon>Arthropoda</taxon>
        <taxon>Hexapoda</taxon>
        <taxon>Insecta</taxon>
        <taxon>Pterygota</taxon>
        <taxon>Neoptera</taxon>
        <taxon>Endopterygota</taxon>
        <taxon>Lepidoptera</taxon>
        <taxon>Glossata</taxon>
        <taxon>Ditrysia</taxon>
        <taxon>Bombycoidea</taxon>
        <taxon>Sphingidae</taxon>
        <taxon>Sphinginae</taxon>
        <taxon>Sphingini</taxon>
        <taxon>Manduca</taxon>
    </lineage>
</organism>
<evidence type="ECO:0000313" key="3">
    <source>
        <dbReference type="EMBL" id="KAG6445367.1"/>
    </source>
</evidence>